<evidence type="ECO:0000313" key="11">
    <source>
        <dbReference type="Proteomes" id="UP000801492"/>
    </source>
</evidence>
<evidence type="ECO:0000256" key="7">
    <source>
        <dbReference type="ARBA" id="ARBA00023160"/>
    </source>
</evidence>
<keyword evidence="4" id="KW-0521">NADP</keyword>
<keyword evidence="2" id="KW-0444">Lipid biosynthesis</keyword>
<gene>
    <name evidence="10" type="ORF">ILUMI_17026</name>
</gene>
<evidence type="ECO:0000256" key="8">
    <source>
        <dbReference type="ARBA" id="ARBA00023268"/>
    </source>
</evidence>
<evidence type="ECO:0000256" key="1">
    <source>
        <dbReference type="ARBA" id="ARBA00022450"/>
    </source>
</evidence>
<comment type="caution">
    <text evidence="10">The sequence shown here is derived from an EMBL/GenBank/DDBJ whole genome shotgun (WGS) entry which is preliminary data.</text>
</comment>
<dbReference type="Proteomes" id="UP000801492">
    <property type="component" value="Unassembled WGS sequence"/>
</dbReference>
<keyword evidence="1" id="KW-0596">Phosphopantetheine</keyword>
<dbReference type="EMBL" id="VTPC01070362">
    <property type="protein sequence ID" value="KAF2889147.1"/>
    <property type="molecule type" value="Genomic_DNA"/>
</dbReference>
<accession>A0A8K0CRT0</accession>
<dbReference type="Gene3D" id="3.40.50.720">
    <property type="entry name" value="NAD(P)-binding Rossmann-like Domain"/>
    <property type="match status" value="2"/>
</dbReference>
<feature type="domain" description="Ketoreductase" evidence="9">
    <location>
        <begin position="22"/>
        <end position="180"/>
    </location>
</feature>
<dbReference type="PANTHER" id="PTHR43775">
    <property type="entry name" value="FATTY ACID SYNTHASE"/>
    <property type="match status" value="1"/>
</dbReference>
<keyword evidence="11" id="KW-1185">Reference proteome</keyword>
<dbReference type="InterPro" id="IPR009081">
    <property type="entry name" value="PP-bd_ACP"/>
</dbReference>
<keyword evidence="7" id="KW-0275">Fatty acid biosynthesis</keyword>
<reference evidence="10" key="1">
    <citation type="submission" date="2019-08" db="EMBL/GenBank/DDBJ databases">
        <title>The genome of the North American firefly Photinus pyralis.</title>
        <authorList>
            <consortium name="Photinus pyralis genome working group"/>
            <person name="Fallon T.R."/>
            <person name="Sander Lower S.E."/>
            <person name="Weng J.-K."/>
        </authorList>
    </citation>
    <scope>NUCLEOTIDE SEQUENCE</scope>
    <source>
        <strain evidence="10">TRF0915ILg1</strain>
        <tissue evidence="10">Whole body</tissue>
    </source>
</reference>
<dbReference type="OrthoDB" id="329835at2759"/>
<keyword evidence="3" id="KW-0276">Fatty acid metabolism</keyword>
<keyword evidence="8" id="KW-0511">Multifunctional enzyme</keyword>
<dbReference type="GO" id="GO:0006633">
    <property type="term" value="P:fatty acid biosynthetic process"/>
    <property type="evidence" value="ECO:0007669"/>
    <property type="project" value="UniProtKB-KW"/>
</dbReference>
<evidence type="ECO:0000256" key="2">
    <source>
        <dbReference type="ARBA" id="ARBA00022516"/>
    </source>
</evidence>
<dbReference type="Gene3D" id="1.10.1200.10">
    <property type="entry name" value="ACP-like"/>
    <property type="match status" value="1"/>
</dbReference>
<dbReference type="AlphaFoldDB" id="A0A8K0CRT0"/>
<sequence>ELQSPTTKTVSAIARTYMNPEKSYVIVGGLGGFALELADWLIRRGAANIVLSSRSGIRTGYQSFCVRRWMEKGVKVLVSTSDATLGNGAIRLINKANDLGPANFKIVTKSKIDSTRHLDAVARVLASHLDYFVVFSSLSSGRGNPGQVNYGFTNSAIERICEARKAAGLPEVNGTLLQRMSSCLATLDTFLRQPHAVVSSLVLAEKGKSGRTGSDISIVDAVANILGIKDSKTVQVSTALSDLGMDSFMGQEIKQTLKRNYNLTFSVQEVRSLTFGGLIQLGSGDAPSPPSTDNNATAN</sequence>
<organism evidence="10 11">
    <name type="scientific">Ignelater luminosus</name>
    <name type="common">Cucubano</name>
    <name type="synonym">Pyrophorus luminosus</name>
    <dbReference type="NCBI Taxonomy" id="2038154"/>
    <lineage>
        <taxon>Eukaryota</taxon>
        <taxon>Metazoa</taxon>
        <taxon>Ecdysozoa</taxon>
        <taxon>Arthropoda</taxon>
        <taxon>Hexapoda</taxon>
        <taxon>Insecta</taxon>
        <taxon>Pterygota</taxon>
        <taxon>Neoptera</taxon>
        <taxon>Endopterygota</taxon>
        <taxon>Coleoptera</taxon>
        <taxon>Polyphaga</taxon>
        <taxon>Elateriformia</taxon>
        <taxon>Elateroidea</taxon>
        <taxon>Elateridae</taxon>
        <taxon>Agrypninae</taxon>
        <taxon>Pyrophorini</taxon>
        <taxon>Ignelater</taxon>
    </lineage>
</organism>
<feature type="non-terminal residue" evidence="10">
    <location>
        <position position="299"/>
    </location>
</feature>
<evidence type="ECO:0000256" key="6">
    <source>
        <dbReference type="ARBA" id="ARBA00023098"/>
    </source>
</evidence>
<dbReference type="GO" id="GO:0016491">
    <property type="term" value="F:oxidoreductase activity"/>
    <property type="evidence" value="ECO:0007669"/>
    <property type="project" value="UniProtKB-KW"/>
</dbReference>
<evidence type="ECO:0000259" key="9">
    <source>
        <dbReference type="SMART" id="SM00822"/>
    </source>
</evidence>
<evidence type="ECO:0000256" key="4">
    <source>
        <dbReference type="ARBA" id="ARBA00022857"/>
    </source>
</evidence>
<proteinExistence type="predicted"/>
<keyword evidence="5" id="KW-0560">Oxidoreductase</keyword>
<name>A0A8K0CRT0_IGNLU</name>
<dbReference type="InterPro" id="IPR057326">
    <property type="entry name" value="KR_dom"/>
</dbReference>
<evidence type="ECO:0000256" key="3">
    <source>
        <dbReference type="ARBA" id="ARBA00022832"/>
    </source>
</evidence>
<dbReference type="InterPro" id="IPR013968">
    <property type="entry name" value="PKS_KR"/>
</dbReference>
<dbReference type="GO" id="GO:0004312">
    <property type="term" value="F:fatty acid synthase activity"/>
    <property type="evidence" value="ECO:0007669"/>
    <property type="project" value="TreeGrafter"/>
</dbReference>
<dbReference type="InterPro" id="IPR050091">
    <property type="entry name" value="PKS_NRPS_Biosynth_Enz"/>
</dbReference>
<dbReference type="Pfam" id="PF08659">
    <property type="entry name" value="KR"/>
    <property type="match status" value="2"/>
</dbReference>
<protein>
    <recommendedName>
        <fullName evidence="9">Ketoreductase domain-containing protein</fullName>
    </recommendedName>
</protein>
<keyword evidence="6" id="KW-0443">Lipid metabolism</keyword>
<dbReference type="Pfam" id="PF00550">
    <property type="entry name" value="PP-binding"/>
    <property type="match status" value="1"/>
</dbReference>
<dbReference type="SUPFAM" id="SSF51735">
    <property type="entry name" value="NAD(P)-binding Rossmann-fold domains"/>
    <property type="match status" value="1"/>
</dbReference>
<dbReference type="SMART" id="SM00822">
    <property type="entry name" value="PKS_KR"/>
    <property type="match status" value="1"/>
</dbReference>
<dbReference type="PANTHER" id="PTHR43775:SF7">
    <property type="entry name" value="FATTY ACID SYNTHASE"/>
    <property type="match status" value="1"/>
</dbReference>
<dbReference type="SUPFAM" id="SSF47336">
    <property type="entry name" value="ACP-like"/>
    <property type="match status" value="1"/>
</dbReference>
<dbReference type="InterPro" id="IPR036291">
    <property type="entry name" value="NAD(P)-bd_dom_sf"/>
</dbReference>
<evidence type="ECO:0000313" key="10">
    <source>
        <dbReference type="EMBL" id="KAF2889147.1"/>
    </source>
</evidence>
<dbReference type="InterPro" id="IPR036736">
    <property type="entry name" value="ACP-like_sf"/>
</dbReference>
<evidence type="ECO:0000256" key="5">
    <source>
        <dbReference type="ARBA" id="ARBA00023002"/>
    </source>
</evidence>